<feature type="domain" description="PKD" evidence="1">
    <location>
        <begin position="738"/>
        <end position="778"/>
    </location>
</feature>
<dbReference type="Gene3D" id="2.60.120.200">
    <property type="match status" value="1"/>
</dbReference>
<protein>
    <recommendedName>
        <fullName evidence="1">PKD domain-containing protein</fullName>
    </recommendedName>
</protein>
<dbReference type="InterPro" id="IPR000601">
    <property type="entry name" value="PKD_dom"/>
</dbReference>
<dbReference type="SUPFAM" id="SSF110296">
    <property type="entry name" value="Oligoxyloglucan reducing end-specific cellobiohydrolase"/>
    <property type="match status" value="1"/>
</dbReference>
<dbReference type="Gene3D" id="2.120.10.10">
    <property type="match status" value="2"/>
</dbReference>
<dbReference type="Pfam" id="PF18962">
    <property type="entry name" value="Por_Secre_tail"/>
    <property type="match status" value="1"/>
</dbReference>
<accession>A0A5K7S619</accession>
<dbReference type="InterPro" id="IPR022409">
    <property type="entry name" value="PKD/Chitinase_dom"/>
</dbReference>
<reference evidence="2" key="1">
    <citation type="journal article" date="2020" name="Int. J. Syst. Evol. Microbiol.">
        <title>Aquipluma nitroreducens gen. nov. sp. nov., a novel facultatively anaerobic bacterium isolated from a freshwater lake.</title>
        <authorList>
            <person name="Watanabe M."/>
            <person name="Kojima H."/>
            <person name="Fukui M."/>
        </authorList>
    </citation>
    <scope>NUCLEOTIDE SEQUENCE</scope>
    <source>
        <strain evidence="2">MeG22</strain>
    </source>
</reference>
<dbReference type="PROSITE" id="PS50093">
    <property type="entry name" value="PKD"/>
    <property type="match status" value="1"/>
</dbReference>
<dbReference type="InterPro" id="IPR013783">
    <property type="entry name" value="Ig-like_fold"/>
</dbReference>
<keyword evidence="3" id="KW-1185">Reference proteome</keyword>
<dbReference type="RefSeq" id="WP_318349979.1">
    <property type="nucleotide sequence ID" value="NZ_AP018694.1"/>
</dbReference>
<dbReference type="Gene3D" id="2.60.40.10">
    <property type="entry name" value="Immunoglobulins"/>
    <property type="match status" value="1"/>
</dbReference>
<dbReference type="SUPFAM" id="SSF49899">
    <property type="entry name" value="Concanavalin A-like lectins/glucanases"/>
    <property type="match status" value="1"/>
</dbReference>
<dbReference type="NCBIfam" id="TIGR04183">
    <property type="entry name" value="Por_Secre_tail"/>
    <property type="match status" value="1"/>
</dbReference>
<dbReference type="GO" id="GO:0004553">
    <property type="term" value="F:hydrolase activity, hydrolyzing O-glycosyl compounds"/>
    <property type="evidence" value="ECO:0007669"/>
    <property type="project" value="UniProtKB-ARBA"/>
</dbReference>
<dbReference type="KEGG" id="anf:AQPE_1094"/>
<dbReference type="InterPro" id="IPR055353">
    <property type="entry name" value="DUF7619"/>
</dbReference>
<dbReference type="Pfam" id="PF13385">
    <property type="entry name" value="Laminin_G_3"/>
    <property type="match status" value="1"/>
</dbReference>
<dbReference type="CDD" id="cd00146">
    <property type="entry name" value="PKD"/>
    <property type="match status" value="1"/>
</dbReference>
<dbReference type="InterPro" id="IPR035986">
    <property type="entry name" value="PKD_dom_sf"/>
</dbReference>
<proteinExistence type="predicted"/>
<organism evidence="2 3">
    <name type="scientific">Aquipluma nitroreducens</name>
    <dbReference type="NCBI Taxonomy" id="2010828"/>
    <lineage>
        <taxon>Bacteria</taxon>
        <taxon>Pseudomonadati</taxon>
        <taxon>Bacteroidota</taxon>
        <taxon>Bacteroidia</taxon>
        <taxon>Marinilabiliales</taxon>
        <taxon>Prolixibacteraceae</taxon>
        <taxon>Aquipluma</taxon>
    </lineage>
</organism>
<dbReference type="GO" id="GO:0005975">
    <property type="term" value="P:carbohydrate metabolic process"/>
    <property type="evidence" value="ECO:0007669"/>
    <property type="project" value="UniProtKB-ARBA"/>
</dbReference>
<dbReference type="Pfam" id="PF18911">
    <property type="entry name" value="PKD_4"/>
    <property type="match status" value="1"/>
</dbReference>
<dbReference type="CDD" id="cd15482">
    <property type="entry name" value="Sialidase_non-viral"/>
    <property type="match status" value="2"/>
</dbReference>
<dbReference type="EMBL" id="AP018694">
    <property type="protein sequence ID" value="BBE16947.1"/>
    <property type="molecule type" value="Genomic_DNA"/>
</dbReference>
<dbReference type="Proteomes" id="UP001193389">
    <property type="component" value="Chromosome"/>
</dbReference>
<gene>
    <name evidence="2" type="ORF">AQPE_1094</name>
</gene>
<dbReference type="Pfam" id="PF24595">
    <property type="entry name" value="DUF7619"/>
    <property type="match status" value="1"/>
</dbReference>
<evidence type="ECO:0000313" key="2">
    <source>
        <dbReference type="EMBL" id="BBE16947.1"/>
    </source>
</evidence>
<dbReference type="InterPro" id="IPR013320">
    <property type="entry name" value="ConA-like_dom_sf"/>
</dbReference>
<dbReference type="SMART" id="SM00089">
    <property type="entry name" value="PKD"/>
    <property type="match status" value="1"/>
</dbReference>
<name>A0A5K7S619_9BACT</name>
<dbReference type="InterPro" id="IPR026444">
    <property type="entry name" value="Secre_tail"/>
</dbReference>
<evidence type="ECO:0000259" key="1">
    <source>
        <dbReference type="PROSITE" id="PS50093"/>
    </source>
</evidence>
<dbReference type="SUPFAM" id="SSF49299">
    <property type="entry name" value="PKD domain"/>
    <property type="match status" value="1"/>
</dbReference>
<sequence>MKKSEVSWRNYGKFFSFLVVVFLSVFQVVANNPQMSNYLTNLSIPVNAEAVDDVVPEMIIHGNTIHVVWLENKYGVENPFYYCRSIDLGKTWETPKLIAKLKNNEYSRQPKTRKLAVDGNNVHIAYCDYDYSGNGTGRIYCLSSTNGGSSFGSPQEIVSTGGGYKNIYGCHIIASNGKVAIAYMGSGAKNGLRMITSTDGGSNFTDKLISEEPSELTDFWFDGTQMIVVSEYIYYYYGLNIGKVFVSISNDIGQTFTTQKISTTYNESPTIVRERCRCYFDGHYAPKIAKSGNNIHVIFVGYNENIEWTTLYARSTNNGLTFEKANDVNNAILPGNGLQAAMETIVAKNGHVYMAYQSTGGKIFFLQSSNNGDTFSTSKSVLPDGFSNVESTWYPGLIIDSNDATGSTVYISGQSMFSTKSTDGGKSFSQAIVGAPFLNRNISYIKSDLTIDSNGGKHWMSEAKWWYGTDVDIFYKYIGNQPSSGKINKALAIETVMTPQKVELVIVPSSPSLDFDSAMTAEAWVKLDPASLHEVNVLAKVNGADSYDYAPNGYQLGFRKTNGKFCVNSGLETDKGDFVNWGACSIADTLWHHVAFTYNAKSGLNNFKTYVDGLLSAQQTVTGKIIQGNGLLMIGSRSAFYGTTKYQVDNIRLWNKALSQDELLKNQVKTFTGNESGLKLFLNFDDTFKDVSGNGNDAIPLYLGILKTSDFNPPIPEFDFYQNMNQVSLTNKTQNGKTYNWSYGDGTVSDNGNPVYSYPKAGEYSISLEAMNSNSKTAIIKKATVVGLDRVEPLQAGNGGYATISVFGGGLVVEGTTISLRKSGESDISGEKLVGTAKGVLVAYFNLNGKAIGKWDVVVKQNGAEQILKDAFAIVTAEQPAPWVSVSGRGAILFNRWQSYTINYGNNGNLDALGVPLNIAIQNYPETEVELIDFRIEANAYIKTKFPSLITARTKDYFIWKDYFGIGKDARIYSLVVPMITAKSSENIHIRVKSPGSFNIESWMNAPFYRTEQTSTKSASSATDDWPDQKTKLNACVASAAMDAASSGAADLIGMVLPIGCAYDVLTYAWNPFDAVSPKPDKPKTFWDHVYGLSSCVISCGASFTGAEAILKGGMLVKSMFDGYQKNKECHELYDPLYKNKMGINAVSSFDPNEMIGPAGFGDLHWVQKNNTMPYTILFENKSTATAPAHVVTVTDTLDIKKFDFKEFGFGSFGFGDTILAPNGKKLRQFSMDVDMKPKMNLIARVSGKLDTISGAIKWEFMSLNPTTMDIEEDPFVGFLPPNNTNRVGEGFVSFSVGLKKELGTNSALKNKAFIVFDANTPIATNEFVNTLDLDKPQSQVYALNATINNNFPVSWTGSDVGSGVAYYSVYVMENDIALRPFKINTTLKSAEFTGNVGSKYKFYSIATDNVSLMESTPAEFDASTQITVHVGEFEMKKNELQVFPNPAKDMLNISLQNAPCGMYVIELVGVNGQVYYSELHDDFTISNGFQINVKGFRSGQYILRMVYENRTESRKVLIK</sequence>
<evidence type="ECO:0000313" key="3">
    <source>
        <dbReference type="Proteomes" id="UP001193389"/>
    </source>
</evidence>